<dbReference type="InterPro" id="IPR020843">
    <property type="entry name" value="ER"/>
</dbReference>
<evidence type="ECO:0000259" key="1">
    <source>
        <dbReference type="SMART" id="SM00829"/>
    </source>
</evidence>
<dbReference type="Pfam" id="PF00107">
    <property type="entry name" value="ADH_zinc_N"/>
    <property type="match status" value="1"/>
</dbReference>
<organism evidence="2 3">
    <name type="scientific">Filimonas effusa</name>
    <dbReference type="NCBI Taxonomy" id="2508721"/>
    <lineage>
        <taxon>Bacteria</taxon>
        <taxon>Pseudomonadati</taxon>
        <taxon>Bacteroidota</taxon>
        <taxon>Chitinophagia</taxon>
        <taxon>Chitinophagales</taxon>
        <taxon>Chitinophagaceae</taxon>
        <taxon>Filimonas</taxon>
    </lineage>
</organism>
<dbReference type="SUPFAM" id="SSF51735">
    <property type="entry name" value="NAD(P)-binding Rossmann-fold domains"/>
    <property type="match status" value="1"/>
</dbReference>
<reference evidence="2 3" key="1">
    <citation type="submission" date="2019-01" db="EMBL/GenBank/DDBJ databases">
        <title>Filimonas sp. strain TTM-71.</title>
        <authorList>
            <person name="Chen W.-M."/>
        </authorList>
    </citation>
    <scope>NUCLEOTIDE SEQUENCE [LARGE SCALE GENOMIC DNA]</scope>
    <source>
        <strain evidence="2 3">TTM-71</strain>
    </source>
</reference>
<dbReference type="AlphaFoldDB" id="A0A4V1M9P2"/>
<dbReference type="InterPro" id="IPR052711">
    <property type="entry name" value="Zinc_ADH-like"/>
</dbReference>
<comment type="caution">
    <text evidence="2">The sequence shown here is derived from an EMBL/GenBank/DDBJ whole genome shotgun (WGS) entry which is preliminary data.</text>
</comment>
<protein>
    <submittedName>
        <fullName evidence="2">Alcohol dehydrogenase</fullName>
    </submittedName>
</protein>
<gene>
    <name evidence="2" type="ORF">ESB13_19145</name>
</gene>
<dbReference type="InterPro" id="IPR036291">
    <property type="entry name" value="NAD(P)-bd_dom_sf"/>
</dbReference>
<feature type="domain" description="Enoyl reductase (ER)" evidence="1">
    <location>
        <begin position="10"/>
        <end position="329"/>
    </location>
</feature>
<dbReference type="EMBL" id="SDHZ01000003">
    <property type="protein sequence ID" value="RXK81900.1"/>
    <property type="molecule type" value="Genomic_DNA"/>
</dbReference>
<dbReference type="Gene3D" id="3.90.180.10">
    <property type="entry name" value="Medium-chain alcohol dehydrogenases, catalytic domain"/>
    <property type="match status" value="1"/>
</dbReference>
<dbReference type="SMART" id="SM00829">
    <property type="entry name" value="PKS_ER"/>
    <property type="match status" value="1"/>
</dbReference>
<dbReference type="SUPFAM" id="SSF50129">
    <property type="entry name" value="GroES-like"/>
    <property type="match status" value="1"/>
</dbReference>
<name>A0A4V1M9P2_9BACT</name>
<dbReference type="GO" id="GO:0016491">
    <property type="term" value="F:oxidoreductase activity"/>
    <property type="evidence" value="ECO:0007669"/>
    <property type="project" value="InterPro"/>
</dbReference>
<dbReference type="Proteomes" id="UP000290545">
    <property type="component" value="Unassembled WGS sequence"/>
</dbReference>
<dbReference type="Gene3D" id="3.40.50.720">
    <property type="entry name" value="NAD(P)-binding Rossmann-like Domain"/>
    <property type="match status" value="1"/>
</dbReference>
<evidence type="ECO:0000313" key="2">
    <source>
        <dbReference type="EMBL" id="RXK81900.1"/>
    </source>
</evidence>
<dbReference type="PANTHER" id="PTHR45033">
    <property type="match status" value="1"/>
</dbReference>
<dbReference type="OrthoDB" id="9787435at2"/>
<keyword evidence="3" id="KW-1185">Reference proteome</keyword>
<dbReference type="InterPro" id="IPR013154">
    <property type="entry name" value="ADH-like_N"/>
</dbReference>
<dbReference type="Pfam" id="PF08240">
    <property type="entry name" value="ADH_N"/>
    <property type="match status" value="1"/>
</dbReference>
<proteinExistence type="predicted"/>
<evidence type="ECO:0000313" key="3">
    <source>
        <dbReference type="Proteomes" id="UP000290545"/>
    </source>
</evidence>
<dbReference type="RefSeq" id="WP_129005297.1">
    <property type="nucleotide sequence ID" value="NZ_SDHZ01000003.1"/>
</dbReference>
<dbReference type="InterPro" id="IPR011032">
    <property type="entry name" value="GroES-like_sf"/>
</dbReference>
<dbReference type="InterPro" id="IPR013149">
    <property type="entry name" value="ADH-like_C"/>
</dbReference>
<accession>A0A4V1M9P2</accession>
<sequence>MKAVVCPGKELPLQVQEVAMPAAGPGEVVVAIKAAAFNHRDWWIRQGQYANLRYPVVLGSDGSGIVYEVGEHVSIDWLGREVVMNPGMNWGDSPEYHSREFKMLGLPDDGCFARYVKVPASTLFPKPTYLSYEEAAAIPLAGLTGYRALFTKGNLKPGDHVLLTGIGGGVALLMLQMAVAIGAKVYVTSGDDAKIEKAQKLGASGGVNYKTEGWHKLLQAFTEGFDLIVDSAAGDGFRNFIDLARPGARIVFFGGTQGAITNLNPQKIFWKQLQIKGTTMGTPEEFEAMLQLFDRYHIHPVIDKVYSMEEADTAIHKMENASQFGKIIMRIE</sequence>
<dbReference type="PANTHER" id="PTHR45033:SF3">
    <property type="entry name" value="DEHYDROGENASE, PUTATIVE (AFU_ORTHOLOGUE AFUA_2G13270)-RELATED"/>
    <property type="match status" value="1"/>
</dbReference>